<dbReference type="KEGG" id="syw:SYNW1172"/>
<dbReference type="HOGENOM" id="CLU_1795530_0_0_3"/>
<dbReference type="STRING" id="84588.SYNW1172"/>
<gene>
    <name evidence="2" type="ordered locus">SYNW1172</name>
</gene>
<evidence type="ECO:0000313" key="2">
    <source>
        <dbReference type="EMBL" id="CAE07687.1"/>
    </source>
</evidence>
<dbReference type="Proteomes" id="UP000001422">
    <property type="component" value="Chromosome"/>
</dbReference>
<evidence type="ECO:0000313" key="3">
    <source>
        <dbReference type="Proteomes" id="UP000001422"/>
    </source>
</evidence>
<protein>
    <submittedName>
        <fullName evidence="2">Uncharacterized protein</fullName>
    </submittedName>
</protein>
<sequence>MHCSQSRSSNIAIRRSHGQRVAPQARDCPRDQPARPRHQRPPAEPARSVWPPGQSRRATAAADASGGLDWALGVGRGPGPDPAAGTAADGMACKSPDDNLQPDRQSSGSQRSLVLLGTPTKRRKNRLIAADPLPPAPSSGWGNS</sequence>
<feature type="compositionally biased region" description="Low complexity" evidence="1">
    <location>
        <begin position="82"/>
        <end position="92"/>
    </location>
</feature>
<feature type="region of interest" description="Disordered" evidence="1">
    <location>
        <begin position="1"/>
        <end position="144"/>
    </location>
</feature>
<dbReference type="AlphaFoldDB" id="Q7U714"/>
<reference evidence="2 3" key="1">
    <citation type="journal article" date="2003" name="Nature">
        <title>The genome of a motile marine Synechococcus.</title>
        <authorList>
            <person name="Palenik B."/>
            <person name="Brahamsha B."/>
            <person name="Larimer F."/>
            <person name="Land M."/>
            <person name="Hauser L."/>
            <person name="Chain P."/>
            <person name="Lamerdin J."/>
            <person name="Regala W."/>
            <person name="Allen E.A."/>
            <person name="McCarren J."/>
            <person name="Paulsen I."/>
            <person name="Dufresne A."/>
            <person name="Partensky F."/>
            <person name="Webb E."/>
            <person name="Waterbury J."/>
        </authorList>
    </citation>
    <scope>NUCLEOTIDE SEQUENCE [LARGE SCALE GENOMIC DNA]</scope>
    <source>
        <strain evidence="2 3">WH8102</strain>
    </source>
</reference>
<accession>Q7U714</accession>
<name>Q7U714_PARMW</name>
<proteinExistence type="predicted"/>
<feature type="compositionally biased region" description="Polar residues" evidence="1">
    <location>
        <begin position="1"/>
        <end position="11"/>
    </location>
</feature>
<feature type="compositionally biased region" description="Polar residues" evidence="1">
    <location>
        <begin position="102"/>
        <end position="112"/>
    </location>
</feature>
<evidence type="ECO:0000256" key="1">
    <source>
        <dbReference type="SAM" id="MobiDB-lite"/>
    </source>
</evidence>
<dbReference type="EMBL" id="BX569692">
    <property type="protein sequence ID" value="CAE07687.1"/>
    <property type="molecule type" value="Genomic_DNA"/>
</dbReference>
<keyword evidence="3" id="KW-1185">Reference proteome</keyword>
<organism evidence="2 3">
    <name type="scientific">Parasynechococcus marenigrum (strain WH8102)</name>
    <dbReference type="NCBI Taxonomy" id="84588"/>
    <lineage>
        <taxon>Bacteria</taxon>
        <taxon>Bacillati</taxon>
        <taxon>Cyanobacteriota</taxon>
        <taxon>Cyanophyceae</taxon>
        <taxon>Synechococcales</taxon>
        <taxon>Prochlorococcaceae</taxon>
        <taxon>Parasynechococcus</taxon>
        <taxon>Parasynechococcus marenigrum</taxon>
    </lineage>
</organism>